<dbReference type="PANTHER" id="PTHR43918">
    <property type="entry name" value="ACETYLCHOLINESTERASE"/>
    <property type="match status" value="1"/>
</dbReference>
<sequence>METTQIRTQYGEVQGVRENGAVIWRGIPYAEPPVGDLRFHMPRPPQPWEGVREATRFGPVCPQPGNELENSMFGPSNARPVQSEDCLYLNIWASDKSTEKRPVMVWIHGGAFVTGAGSLPIYDGTSLAVNGDMIVVTINYRLGPLGFLDLSSYGNAYAANLGLLDQIAALEWVRSNIAAFGGDPEKVTIFGESAGAMSIGALLAMPSAKGLFRAAIMQSGASQVLPPEAAKRIADSYLQELGGSPDDLSVLQSASTAELLQAADRLRQSGQGNTLSLLFQPVIHPQTLPVEPVVAIENGAAKDIALIIGTNQDEGSLFINQSSPIMSREQISGALEMMTGLNGDHLVDQYPMTVQGQAQIMTDLFFWRSAVRYAQAQINHGPVWMYRFDWSQPGHPWLGTATHAAEIAFVFNNLPLLRHIGIQPDELTTNLAVQMQKAWITFAHTTTPATMEIPWGDYKKHDRTTIIFDRQINLVEDPDHDKRVQLIGD</sequence>
<keyword evidence="8" id="KW-1185">Reference proteome</keyword>
<dbReference type="Proteomes" id="UP000078148">
    <property type="component" value="Chromosome"/>
</dbReference>
<dbReference type="Pfam" id="PF00135">
    <property type="entry name" value="COesterase"/>
    <property type="match status" value="1"/>
</dbReference>
<reference evidence="7 8" key="2">
    <citation type="journal article" date="2016" name="Int. J. Syst. Evol. Microbiol.">
        <title>Paenibacillus bovis sp. nov., isolated from raw yak (Bos grunniens) milk.</title>
        <authorList>
            <person name="Gao C."/>
            <person name="Han J."/>
            <person name="Liu Z."/>
            <person name="Xu X."/>
            <person name="Hang F."/>
            <person name="Wu Z."/>
        </authorList>
    </citation>
    <scope>NUCLEOTIDE SEQUENCE [LARGE SCALE GENOMIC DNA]</scope>
    <source>
        <strain evidence="7 8">BD3526</strain>
    </source>
</reference>
<dbReference type="EMBL" id="CP013023">
    <property type="protein sequence ID" value="ANF97963.1"/>
    <property type="molecule type" value="Genomic_DNA"/>
</dbReference>
<dbReference type="PANTHER" id="PTHR43918:SF4">
    <property type="entry name" value="CARBOXYLIC ESTER HYDROLASE"/>
    <property type="match status" value="1"/>
</dbReference>
<organism evidence="7 8">
    <name type="scientific">Paenibacillus bovis</name>
    <dbReference type="NCBI Taxonomy" id="1616788"/>
    <lineage>
        <taxon>Bacteria</taxon>
        <taxon>Bacillati</taxon>
        <taxon>Bacillota</taxon>
        <taxon>Bacilli</taxon>
        <taxon>Bacillales</taxon>
        <taxon>Paenibacillaceae</taxon>
        <taxon>Paenibacillus</taxon>
    </lineage>
</organism>
<dbReference type="EC" id="3.1.1.-" evidence="5"/>
<accession>A0A172ZK98</accession>
<evidence type="ECO:0000313" key="8">
    <source>
        <dbReference type="Proteomes" id="UP000078148"/>
    </source>
</evidence>
<evidence type="ECO:0000259" key="6">
    <source>
        <dbReference type="Pfam" id="PF00135"/>
    </source>
</evidence>
<dbReference type="InterPro" id="IPR029058">
    <property type="entry name" value="AB_hydrolase_fold"/>
</dbReference>
<dbReference type="ESTHER" id="9bacl-a0a172zk98">
    <property type="family name" value="Carb_B_Bacteria"/>
</dbReference>
<evidence type="ECO:0000256" key="4">
    <source>
        <dbReference type="PIRSR" id="PIRSR600997-1"/>
    </source>
</evidence>
<dbReference type="PROSITE" id="PS00122">
    <property type="entry name" value="CARBOXYLESTERASE_B_1"/>
    <property type="match status" value="1"/>
</dbReference>
<dbReference type="InterPro" id="IPR019826">
    <property type="entry name" value="Carboxylesterase_B_AS"/>
</dbReference>
<dbReference type="GO" id="GO:0004104">
    <property type="term" value="F:cholinesterase activity"/>
    <property type="evidence" value="ECO:0007669"/>
    <property type="project" value="InterPro"/>
</dbReference>
<dbReference type="InterPro" id="IPR050654">
    <property type="entry name" value="AChE-related_enzymes"/>
</dbReference>
<dbReference type="Gene3D" id="3.40.50.1820">
    <property type="entry name" value="alpha/beta hydrolase"/>
    <property type="match status" value="1"/>
</dbReference>
<evidence type="ECO:0000256" key="2">
    <source>
        <dbReference type="ARBA" id="ARBA00022801"/>
    </source>
</evidence>
<keyword evidence="2 5" id="KW-0378">Hydrolase</keyword>
<comment type="similarity">
    <text evidence="1 5">Belongs to the type-B carboxylesterase/lipase family.</text>
</comment>
<evidence type="ECO:0000256" key="3">
    <source>
        <dbReference type="ARBA" id="ARBA00023157"/>
    </source>
</evidence>
<gene>
    <name evidence="7" type="ORF">AR543_19350</name>
</gene>
<name>A0A172ZK98_9BACL</name>
<evidence type="ECO:0000256" key="5">
    <source>
        <dbReference type="RuleBase" id="RU361235"/>
    </source>
</evidence>
<feature type="active site" description="Acyl-ester intermediate" evidence="4">
    <location>
        <position position="193"/>
    </location>
</feature>
<dbReference type="STRING" id="1616788.AR543_19350"/>
<dbReference type="SUPFAM" id="SSF53474">
    <property type="entry name" value="alpha/beta-Hydrolases"/>
    <property type="match status" value="1"/>
</dbReference>
<dbReference type="InterPro" id="IPR002018">
    <property type="entry name" value="CarbesteraseB"/>
</dbReference>
<feature type="domain" description="Carboxylesterase type B" evidence="6">
    <location>
        <begin position="3"/>
        <end position="480"/>
    </location>
</feature>
<dbReference type="InterPro" id="IPR000997">
    <property type="entry name" value="Cholinesterase"/>
</dbReference>
<proteinExistence type="inferred from homology"/>
<dbReference type="RefSeq" id="WP_060536052.1">
    <property type="nucleotide sequence ID" value="NZ_CP013023.1"/>
</dbReference>
<dbReference type="KEGG" id="pbv:AR543_19350"/>
<dbReference type="AlphaFoldDB" id="A0A172ZK98"/>
<evidence type="ECO:0000313" key="7">
    <source>
        <dbReference type="EMBL" id="ANF97963.1"/>
    </source>
</evidence>
<dbReference type="OrthoDB" id="9775851at2"/>
<evidence type="ECO:0000256" key="1">
    <source>
        <dbReference type="ARBA" id="ARBA00005964"/>
    </source>
</evidence>
<feature type="active site" description="Charge relay system" evidence="4">
    <location>
        <position position="314"/>
    </location>
</feature>
<protein>
    <recommendedName>
        <fullName evidence="5">Carboxylic ester hydrolase</fullName>
        <ecNumber evidence="5">3.1.1.-</ecNumber>
    </recommendedName>
</protein>
<keyword evidence="3" id="KW-1015">Disulfide bond</keyword>
<reference evidence="8" key="1">
    <citation type="submission" date="2015-10" db="EMBL/GenBank/DDBJ databases">
        <title>Genome of Paenibacillus bovis sp. nov.</title>
        <authorList>
            <person name="Wu Z."/>
            <person name="Gao C."/>
            <person name="Liu Z."/>
            <person name="Zheng H."/>
        </authorList>
    </citation>
    <scope>NUCLEOTIDE SEQUENCE [LARGE SCALE GENOMIC DNA]</scope>
    <source>
        <strain evidence="8">BD3526</strain>
    </source>
</reference>
<feature type="active site" description="Charge relay system" evidence="4">
    <location>
        <position position="403"/>
    </location>
</feature>
<dbReference type="PRINTS" id="PR00878">
    <property type="entry name" value="CHOLNESTRASE"/>
</dbReference>